<keyword evidence="1" id="KW-0732">Signal</keyword>
<feature type="signal peptide" evidence="1">
    <location>
        <begin position="1"/>
        <end position="21"/>
    </location>
</feature>
<proteinExistence type="predicted"/>
<dbReference type="Pfam" id="PF10626">
    <property type="entry name" value="TraO"/>
    <property type="match status" value="1"/>
</dbReference>
<evidence type="ECO:0000313" key="2">
    <source>
        <dbReference type="EMBL" id="SFE30491.1"/>
    </source>
</evidence>
<dbReference type="AlphaFoldDB" id="A0A1I1ZFI0"/>
<keyword evidence="3" id="KW-1185">Reference proteome</keyword>
<evidence type="ECO:0000313" key="3">
    <source>
        <dbReference type="Proteomes" id="UP000198598"/>
    </source>
</evidence>
<gene>
    <name evidence="2" type="ORF">SAMN05216167_112106</name>
</gene>
<organism evidence="2 3">
    <name type="scientific">Spirosoma endophyticum</name>
    <dbReference type="NCBI Taxonomy" id="662367"/>
    <lineage>
        <taxon>Bacteria</taxon>
        <taxon>Pseudomonadati</taxon>
        <taxon>Bacteroidota</taxon>
        <taxon>Cytophagia</taxon>
        <taxon>Cytophagales</taxon>
        <taxon>Cytophagaceae</taxon>
        <taxon>Spirosoma</taxon>
    </lineage>
</organism>
<dbReference type="InterPro" id="IPR018899">
    <property type="entry name" value="Conjug_transposon_Tra0"/>
</dbReference>
<dbReference type="RefSeq" id="WP_093831107.1">
    <property type="nucleotide sequence ID" value="NZ_FOLQ01000012.1"/>
</dbReference>
<protein>
    <submittedName>
        <fullName evidence="2">Conjugative transposon protein TraO</fullName>
    </submittedName>
</protein>
<dbReference type="EMBL" id="FOLQ01000012">
    <property type="protein sequence ID" value="SFE30491.1"/>
    <property type="molecule type" value="Genomic_DNA"/>
</dbReference>
<dbReference type="Proteomes" id="UP000198598">
    <property type="component" value="Unassembled WGS sequence"/>
</dbReference>
<name>A0A1I1ZFI0_9BACT</name>
<reference evidence="2 3" key="1">
    <citation type="submission" date="2016-10" db="EMBL/GenBank/DDBJ databases">
        <authorList>
            <person name="de Groot N.N."/>
        </authorList>
    </citation>
    <scope>NUCLEOTIDE SEQUENCE [LARGE SCALE GENOMIC DNA]</scope>
    <source>
        <strain evidence="2 3">DSM 26130</strain>
    </source>
</reference>
<dbReference type="STRING" id="662367.SAMN05216167_112106"/>
<evidence type="ECO:0000256" key="1">
    <source>
        <dbReference type="SAM" id="SignalP"/>
    </source>
</evidence>
<sequence length="196" mass="22242">MKSLQILLLLVSTLIGRQAYAQRHIKGQTAVSFTAGVVDNFPKFSSPHAPGSGYMGALDYVWYRKNERYWKASVSYMRKYYDAQTLAKPLIEQYWLSMDYVPRGFFTTHRWLYIAPTAGLYVGYESVNRNQPNLAEGVIQNKSTASIGPQLGLEAEVYVGPSLAIVGGITERYIPFSEVSKFRTTGYIGIRYCFFR</sequence>
<dbReference type="OrthoDB" id="1078465at2"/>
<accession>A0A1I1ZFI0</accession>
<feature type="chain" id="PRO_5011681258" evidence="1">
    <location>
        <begin position="22"/>
        <end position="196"/>
    </location>
</feature>